<dbReference type="EMBL" id="JAJSOW010000105">
    <property type="protein sequence ID" value="KAI9164781.1"/>
    <property type="molecule type" value="Genomic_DNA"/>
</dbReference>
<dbReference type="Gene3D" id="1.10.10.10">
    <property type="entry name" value="Winged helix-like DNA-binding domain superfamily/Winged helix DNA-binding domain"/>
    <property type="match status" value="1"/>
</dbReference>
<feature type="transmembrane region" description="Helical" evidence="4">
    <location>
        <begin position="299"/>
        <end position="320"/>
    </location>
</feature>
<dbReference type="SUPFAM" id="SSF52540">
    <property type="entry name" value="P-loop containing nucleoside triphosphate hydrolases"/>
    <property type="match status" value="1"/>
</dbReference>
<keyword evidence="4" id="KW-0472">Membrane</keyword>
<feature type="transmembrane region" description="Helical" evidence="4">
    <location>
        <begin position="402"/>
        <end position="418"/>
    </location>
</feature>
<dbReference type="Pfam" id="PF00931">
    <property type="entry name" value="NB-ARC"/>
    <property type="match status" value="1"/>
</dbReference>
<accession>A0AAD5IHE8</accession>
<reference evidence="6" key="2">
    <citation type="submission" date="2023-02" db="EMBL/GenBank/DDBJ databases">
        <authorList>
            <person name="Swenson N.G."/>
            <person name="Wegrzyn J.L."/>
            <person name="Mcevoy S.L."/>
        </authorList>
    </citation>
    <scope>NUCLEOTIDE SEQUENCE</scope>
    <source>
        <strain evidence="6">91603</strain>
        <tissue evidence="6">Leaf</tissue>
    </source>
</reference>
<comment type="similarity">
    <text evidence="1">Belongs to the disease resistance NB-LRR family.</text>
</comment>
<dbReference type="PANTHER" id="PTHR36766">
    <property type="entry name" value="PLANT BROAD-SPECTRUM MILDEW RESISTANCE PROTEIN RPW8"/>
    <property type="match status" value="1"/>
</dbReference>
<feature type="transmembrane region" description="Helical" evidence="4">
    <location>
        <begin position="329"/>
        <end position="347"/>
    </location>
</feature>
<dbReference type="Proteomes" id="UP001064489">
    <property type="component" value="Chromosome 10"/>
</dbReference>
<dbReference type="Gene3D" id="1.10.8.430">
    <property type="entry name" value="Helical domain of apoptotic protease-activating factors"/>
    <property type="match status" value="1"/>
</dbReference>
<evidence type="ECO:0000256" key="1">
    <source>
        <dbReference type="ARBA" id="ARBA00008894"/>
    </source>
</evidence>
<evidence type="ECO:0000259" key="5">
    <source>
        <dbReference type="PROSITE" id="PS51153"/>
    </source>
</evidence>
<evidence type="ECO:0000256" key="3">
    <source>
        <dbReference type="ARBA" id="ARBA00022821"/>
    </source>
</evidence>
<dbReference type="PROSITE" id="PS51153">
    <property type="entry name" value="RPW8"/>
    <property type="match status" value="1"/>
</dbReference>
<dbReference type="InterPro" id="IPR055414">
    <property type="entry name" value="LRR_R13L4/SHOC2-like"/>
</dbReference>
<dbReference type="Pfam" id="PF23598">
    <property type="entry name" value="LRR_14"/>
    <property type="match status" value="1"/>
</dbReference>
<gene>
    <name evidence="6" type="ORF">LWI28_001889</name>
</gene>
<sequence length="1120" mass="125624">MSGLNGGAMLGAVFGELIQVVTDAKSKSQEYKSELEKLKSTLESITPIIQETETLNIALNIPEQETANLKEELIKGTELVRKCSEVETVKCCCFKRVNYADKLIKLNQSIERFIKVNMQTQLARDGIKMLEGVNEVFNQVEIDGPCSPPDPPASTPGLDAPMKELRTELVKDDGLQVIVVSAPGGEKLTRTGCNTQHTQHMLSVAPTQLNFDSSSNSAKIQDRWQNAATMAMATVDVQRRRRHEEPPRVSTILLRSHHHQTLQLLGGSSRPCRRCNGGCAATTAMRRAFEKLEGLVVAFWYKKRILAVLLLLLEIISFVLDKIGGSNRLFLVATFLLSAIGFLTTIYTSFFSSTVPAVTRSESERQLIAVEIVFSFILLVLTYIQLIRVFLGAKSNNNNESLLPLAFAVISVVFIFRNNEEAQVVSDSASLSQIISTETPAFVDESVIRRVPSSPSTLRRRTTSAQSNNEVGGVFNRVKIDGPCSVHDLWEKTHGLDAPMKELSTELLKDDGMQVNVVSAPGGAGKTTLVKKLCTDDKVKDKFWENIFFVTVSKTHDVMAIVRRIFQHKNREVPTFETDEAAINDLEQLLKSFGRKAIYCWFSMMSGHQLKPLNDEAAMNLFLSSVTPQDLKLSFFYEDLAKKILRVCKGSPLALKVVGGLLCGEPAAIWQSKVKEWDRGESIFISGTELLICLQSSLDAMDEEVKECYLDLGSFPEDQRIHITALIDMWMELYECVEDDLSAITKLHELSNRNLVNLFITRKNADYDGCYKDHFVMQHDLLRELIIHQSMSEPIERTKRLIIDISGSKFPRWWSEKKTNPIHARLLSISTDETFSSCWYELNAPEVEVVVLNLRTTEYTLPNFIENMGKVKVLIVTNHGFLPAKLSNFSILGSHSISNLKRIRLEHISIPSFDVQMSNLQKISLVMCNVGQAFKNSNFQISDAFPNLLEFEIDYCNDLEELPAGLCDIVSLKKLSITNCHKLSTLPEGIGKLVKLEELRLASCTELSELPEMVSELSNLKLLDISECLSISELPTQVGKLSSLETLCMIGCSSCGLPTSIMELERLKVVKCDEETAYQWEPYKHYLPKLKVEVLRDYINLNWLKLTDGVQYPAEKIGTV</sequence>
<dbReference type="PANTHER" id="PTHR36766:SF3">
    <property type="entry name" value="RPW8 DOMAIN-CONTAINING PROTEIN"/>
    <property type="match status" value="1"/>
</dbReference>
<evidence type="ECO:0000313" key="6">
    <source>
        <dbReference type="EMBL" id="KAI9164781.1"/>
    </source>
</evidence>
<proteinExistence type="inferred from homology"/>
<dbReference type="GO" id="GO:0006952">
    <property type="term" value="P:defense response"/>
    <property type="evidence" value="ECO:0007669"/>
    <property type="project" value="UniProtKB-KW"/>
</dbReference>
<evidence type="ECO:0000256" key="4">
    <source>
        <dbReference type="SAM" id="Phobius"/>
    </source>
</evidence>
<dbReference type="InterPro" id="IPR008808">
    <property type="entry name" value="Powdery_mildew-R_dom"/>
</dbReference>
<keyword evidence="4" id="KW-0812">Transmembrane</keyword>
<dbReference type="Gene3D" id="3.40.50.300">
    <property type="entry name" value="P-loop containing nucleotide triphosphate hydrolases"/>
    <property type="match status" value="1"/>
</dbReference>
<dbReference type="InterPro" id="IPR027417">
    <property type="entry name" value="P-loop_NTPase"/>
</dbReference>
<name>A0AAD5IHE8_ACENE</name>
<organism evidence="6 7">
    <name type="scientific">Acer negundo</name>
    <name type="common">Box elder</name>
    <dbReference type="NCBI Taxonomy" id="4023"/>
    <lineage>
        <taxon>Eukaryota</taxon>
        <taxon>Viridiplantae</taxon>
        <taxon>Streptophyta</taxon>
        <taxon>Embryophyta</taxon>
        <taxon>Tracheophyta</taxon>
        <taxon>Spermatophyta</taxon>
        <taxon>Magnoliopsida</taxon>
        <taxon>eudicotyledons</taxon>
        <taxon>Gunneridae</taxon>
        <taxon>Pentapetalae</taxon>
        <taxon>rosids</taxon>
        <taxon>malvids</taxon>
        <taxon>Sapindales</taxon>
        <taxon>Sapindaceae</taxon>
        <taxon>Hippocastanoideae</taxon>
        <taxon>Acereae</taxon>
        <taxon>Acer</taxon>
    </lineage>
</organism>
<dbReference type="InterPro" id="IPR036388">
    <property type="entry name" value="WH-like_DNA-bd_sf"/>
</dbReference>
<keyword evidence="4" id="KW-1133">Transmembrane helix</keyword>
<keyword evidence="7" id="KW-1185">Reference proteome</keyword>
<dbReference type="PRINTS" id="PR00364">
    <property type="entry name" value="DISEASERSIST"/>
</dbReference>
<evidence type="ECO:0000313" key="7">
    <source>
        <dbReference type="Proteomes" id="UP001064489"/>
    </source>
</evidence>
<dbReference type="InterPro" id="IPR042197">
    <property type="entry name" value="Apaf_helical"/>
</dbReference>
<dbReference type="GO" id="GO:0043531">
    <property type="term" value="F:ADP binding"/>
    <property type="evidence" value="ECO:0007669"/>
    <property type="project" value="InterPro"/>
</dbReference>
<feature type="transmembrane region" description="Helical" evidence="4">
    <location>
        <begin position="367"/>
        <end position="390"/>
    </location>
</feature>
<dbReference type="InterPro" id="IPR032675">
    <property type="entry name" value="LRR_dom_sf"/>
</dbReference>
<reference evidence="6" key="1">
    <citation type="journal article" date="2022" name="Plant J.">
        <title>Strategies of tolerance reflected in two North American maple genomes.</title>
        <authorList>
            <person name="McEvoy S.L."/>
            <person name="Sezen U.U."/>
            <person name="Trouern-Trend A."/>
            <person name="McMahon S.M."/>
            <person name="Schaberg P.G."/>
            <person name="Yang J."/>
            <person name="Wegrzyn J.L."/>
            <person name="Swenson N.G."/>
        </authorList>
    </citation>
    <scope>NUCLEOTIDE SEQUENCE</scope>
    <source>
        <strain evidence="6">91603</strain>
    </source>
</reference>
<protein>
    <recommendedName>
        <fullName evidence="5">RPW8 domain-containing protein</fullName>
    </recommendedName>
</protein>
<keyword evidence="2" id="KW-0677">Repeat</keyword>
<feature type="domain" description="RPW8" evidence="5">
    <location>
        <begin position="1"/>
        <end position="152"/>
    </location>
</feature>
<keyword evidence="3" id="KW-0611">Plant defense</keyword>
<dbReference type="SUPFAM" id="SSF52047">
    <property type="entry name" value="RNI-like"/>
    <property type="match status" value="1"/>
</dbReference>
<evidence type="ECO:0000256" key="2">
    <source>
        <dbReference type="ARBA" id="ARBA00022737"/>
    </source>
</evidence>
<dbReference type="AlphaFoldDB" id="A0AAD5IHE8"/>
<comment type="caution">
    <text evidence="6">The sequence shown here is derived from an EMBL/GenBank/DDBJ whole genome shotgun (WGS) entry which is preliminary data.</text>
</comment>
<dbReference type="Pfam" id="PF05659">
    <property type="entry name" value="RPW8"/>
    <property type="match status" value="1"/>
</dbReference>
<dbReference type="Gene3D" id="3.80.10.10">
    <property type="entry name" value="Ribonuclease Inhibitor"/>
    <property type="match status" value="1"/>
</dbReference>
<dbReference type="InterPro" id="IPR002182">
    <property type="entry name" value="NB-ARC"/>
</dbReference>